<feature type="transmembrane region" description="Helical" evidence="1">
    <location>
        <begin position="248"/>
        <end position="268"/>
    </location>
</feature>
<feature type="transmembrane region" description="Helical" evidence="1">
    <location>
        <begin position="20"/>
        <end position="44"/>
    </location>
</feature>
<reference evidence="3 4" key="1">
    <citation type="submission" date="2015-10" db="EMBL/GenBank/DDBJ databases">
        <title>Draft Genome Sequence of Chlorobium limicola strain Frasassi Growing under Artificial Lighting in the Frasassi Cave System.</title>
        <authorList>
            <person name="Mansor M."/>
            <person name="Macalady J."/>
        </authorList>
    </citation>
    <scope>NUCLEOTIDE SEQUENCE [LARGE SCALE GENOMIC DNA]</scope>
    <source>
        <strain evidence="3 4">Frasassi</strain>
    </source>
</reference>
<accession>A0A101JKV3</accession>
<dbReference type="OrthoDB" id="1523022at2"/>
<feature type="transmembrane region" description="Helical" evidence="1">
    <location>
        <begin position="209"/>
        <end position="236"/>
    </location>
</feature>
<organism evidence="3 4">
    <name type="scientific">Chlorobium limicola</name>
    <dbReference type="NCBI Taxonomy" id="1092"/>
    <lineage>
        <taxon>Bacteria</taxon>
        <taxon>Pseudomonadati</taxon>
        <taxon>Chlorobiota</taxon>
        <taxon>Chlorobiia</taxon>
        <taxon>Chlorobiales</taxon>
        <taxon>Chlorobiaceae</taxon>
        <taxon>Chlorobium/Pelodictyon group</taxon>
        <taxon>Chlorobium</taxon>
    </lineage>
</organism>
<feature type="transmembrane region" description="Helical" evidence="1">
    <location>
        <begin position="65"/>
        <end position="90"/>
    </location>
</feature>
<gene>
    <name evidence="3" type="ORF">ASB62_05515</name>
</gene>
<dbReference type="EMBL" id="LMBR01000132">
    <property type="protein sequence ID" value="KUL28724.1"/>
    <property type="molecule type" value="Genomic_DNA"/>
</dbReference>
<keyword evidence="1" id="KW-0472">Membrane</keyword>
<feature type="domain" description="CAAX prenyl protease 2/Lysostaphin resistance protein A-like" evidence="2">
    <location>
        <begin position="175"/>
        <end position="260"/>
    </location>
</feature>
<dbReference type="Pfam" id="PF02517">
    <property type="entry name" value="Rce1-like"/>
    <property type="match status" value="1"/>
</dbReference>
<dbReference type="AlphaFoldDB" id="A0A101JKV3"/>
<name>A0A101JKV3_CHLLI</name>
<keyword evidence="1" id="KW-1133">Transmembrane helix</keyword>
<dbReference type="PANTHER" id="PTHR43592">
    <property type="entry name" value="CAAX AMINO TERMINAL PROTEASE"/>
    <property type="match status" value="1"/>
</dbReference>
<evidence type="ECO:0000313" key="4">
    <source>
        <dbReference type="Proteomes" id="UP000053937"/>
    </source>
</evidence>
<dbReference type="PANTHER" id="PTHR43592:SF15">
    <property type="entry name" value="CAAX AMINO TERMINAL PROTEASE FAMILY PROTEIN"/>
    <property type="match status" value="1"/>
</dbReference>
<feature type="transmembrane region" description="Helical" evidence="1">
    <location>
        <begin position="280"/>
        <end position="300"/>
    </location>
</feature>
<keyword evidence="1" id="KW-0812">Transmembrane</keyword>
<evidence type="ECO:0000256" key="1">
    <source>
        <dbReference type="SAM" id="Phobius"/>
    </source>
</evidence>
<dbReference type="GO" id="GO:0004175">
    <property type="term" value="F:endopeptidase activity"/>
    <property type="evidence" value="ECO:0007669"/>
    <property type="project" value="UniProtKB-ARBA"/>
</dbReference>
<proteinExistence type="predicted"/>
<evidence type="ECO:0000259" key="2">
    <source>
        <dbReference type="Pfam" id="PF02517"/>
    </source>
</evidence>
<sequence>MKEQFLLSESTVFVHRPSFVFTTAMLLLVMLLYAVAGSLFFMLLSGGEVPAVQNAAMFDRSAIAALRVSQVAGQVLVLALPAGLLAGFHVRGKRFFSREPLVFLGVKGGISWRQVLFAVLGMMCLQPLLHSITELQDLFLWPALGTAGKDVLEGRRQMDALLGKLAGMHSLSEAMAVAGVLALTPACCEEIFFRGYLQQNYARSLSPLASVFFTGFVFAVFHLSAANLVPLTLLGWYIGYVFMQSGNLAVPFSVHLLNNLAALLVLHFSGESSSVPGESVVFSLWWWFTVAGALLLFLFFMQRFKAACD</sequence>
<dbReference type="GO" id="GO:0080120">
    <property type="term" value="P:CAAX-box protein maturation"/>
    <property type="evidence" value="ECO:0007669"/>
    <property type="project" value="UniProtKB-ARBA"/>
</dbReference>
<evidence type="ECO:0000313" key="3">
    <source>
        <dbReference type="EMBL" id="KUL28724.1"/>
    </source>
</evidence>
<protein>
    <recommendedName>
        <fullName evidence="2">CAAX prenyl protease 2/Lysostaphin resistance protein A-like domain-containing protein</fullName>
    </recommendedName>
</protein>
<dbReference type="Proteomes" id="UP000053937">
    <property type="component" value="Unassembled WGS sequence"/>
</dbReference>
<comment type="caution">
    <text evidence="3">The sequence shown here is derived from an EMBL/GenBank/DDBJ whole genome shotgun (WGS) entry which is preliminary data.</text>
</comment>
<keyword evidence="4" id="KW-1185">Reference proteome</keyword>
<dbReference type="InterPro" id="IPR003675">
    <property type="entry name" value="Rce1/LyrA-like_dom"/>
</dbReference>